<evidence type="ECO:0000313" key="2">
    <source>
        <dbReference type="EMBL" id="CAI9269491.1"/>
    </source>
</evidence>
<dbReference type="InterPro" id="IPR026960">
    <property type="entry name" value="RVT-Znf"/>
</dbReference>
<name>A0AA35YDG2_LACSI</name>
<evidence type="ECO:0000313" key="3">
    <source>
        <dbReference type="Proteomes" id="UP001177003"/>
    </source>
</evidence>
<dbReference type="AlphaFoldDB" id="A0AA35YDG2"/>
<dbReference type="EMBL" id="OX465077">
    <property type="protein sequence ID" value="CAI9269491.1"/>
    <property type="molecule type" value="Genomic_DNA"/>
</dbReference>
<sequence>MLHKQSGPGGETWRCNLTVDGSFTVNVLRKKLDLNSTLNLDQFTWLREIPIKINCFIWRAKMGKIPSTLGLLSRGVDVEKKLCSHCEVVECVDHALVGCKYASTVLQLVLKWCRVPLVELKTVHEVITYAQALSNCSKKKKVANGNL</sequence>
<accession>A0AA35YDG2</accession>
<evidence type="ECO:0000259" key="1">
    <source>
        <dbReference type="Pfam" id="PF13966"/>
    </source>
</evidence>
<feature type="domain" description="Reverse transcriptase zinc-binding" evidence="1">
    <location>
        <begin position="37"/>
        <end position="104"/>
    </location>
</feature>
<gene>
    <name evidence="2" type="ORF">LSALG_LOCUS9863</name>
</gene>
<keyword evidence="3" id="KW-1185">Reference proteome</keyword>
<protein>
    <recommendedName>
        <fullName evidence="1">Reverse transcriptase zinc-binding domain-containing protein</fullName>
    </recommendedName>
</protein>
<reference evidence="2" key="1">
    <citation type="submission" date="2023-04" db="EMBL/GenBank/DDBJ databases">
        <authorList>
            <person name="Vijverberg K."/>
            <person name="Xiong W."/>
            <person name="Schranz E."/>
        </authorList>
    </citation>
    <scope>NUCLEOTIDE SEQUENCE</scope>
</reference>
<organism evidence="2 3">
    <name type="scientific">Lactuca saligna</name>
    <name type="common">Willowleaf lettuce</name>
    <dbReference type="NCBI Taxonomy" id="75948"/>
    <lineage>
        <taxon>Eukaryota</taxon>
        <taxon>Viridiplantae</taxon>
        <taxon>Streptophyta</taxon>
        <taxon>Embryophyta</taxon>
        <taxon>Tracheophyta</taxon>
        <taxon>Spermatophyta</taxon>
        <taxon>Magnoliopsida</taxon>
        <taxon>eudicotyledons</taxon>
        <taxon>Gunneridae</taxon>
        <taxon>Pentapetalae</taxon>
        <taxon>asterids</taxon>
        <taxon>campanulids</taxon>
        <taxon>Asterales</taxon>
        <taxon>Asteraceae</taxon>
        <taxon>Cichorioideae</taxon>
        <taxon>Cichorieae</taxon>
        <taxon>Lactucinae</taxon>
        <taxon>Lactuca</taxon>
    </lineage>
</organism>
<proteinExistence type="predicted"/>
<dbReference type="Proteomes" id="UP001177003">
    <property type="component" value="Chromosome 1"/>
</dbReference>
<dbReference type="Pfam" id="PF13966">
    <property type="entry name" value="zf-RVT"/>
    <property type="match status" value="1"/>
</dbReference>